<accession>A0A418T1V8</accession>
<gene>
    <name evidence="1" type="ORF">D3P04_05180</name>
</gene>
<dbReference type="AlphaFoldDB" id="A0A418T1V8"/>
<evidence type="ECO:0000313" key="1">
    <source>
        <dbReference type="EMBL" id="RJE87143.1"/>
    </source>
</evidence>
<organism evidence="1 2">
    <name type="scientific">Paracoccus onubensis</name>
    <dbReference type="NCBI Taxonomy" id="1675788"/>
    <lineage>
        <taxon>Bacteria</taxon>
        <taxon>Pseudomonadati</taxon>
        <taxon>Pseudomonadota</taxon>
        <taxon>Alphaproteobacteria</taxon>
        <taxon>Rhodobacterales</taxon>
        <taxon>Paracoccaceae</taxon>
        <taxon>Paracoccus</taxon>
    </lineage>
</organism>
<reference evidence="2" key="1">
    <citation type="submission" date="2018-09" db="EMBL/GenBank/DDBJ databases">
        <title>Acidovorax cavernicola nov. sp. isolated from Gruta de las Maravillas (Aracena, Spain).</title>
        <authorList>
            <person name="Jurado V."/>
            <person name="Gutierrez-Patricio S."/>
            <person name="Gonzalez-Pimentel J.L."/>
            <person name="Miller A.Z."/>
            <person name="Laiz L."/>
            <person name="Saiz-Jimenez C."/>
        </authorList>
    </citation>
    <scope>NUCLEOTIDE SEQUENCE [LARGE SCALE GENOMIC DNA]</scope>
    <source>
        <strain evidence="2">1011MAR3C25</strain>
    </source>
</reference>
<protein>
    <submittedName>
        <fullName evidence="1">Uncharacterized protein</fullName>
    </submittedName>
</protein>
<evidence type="ECO:0000313" key="2">
    <source>
        <dbReference type="Proteomes" id="UP000284202"/>
    </source>
</evidence>
<sequence>MALTIPTTFPNLPVQPYMPTDAITAGGDVLNWWTLIPQAERADAEAAMAMMPRHGNVAAKNPNGVPQFQEYAIPSGTIKTPLFEGGSQTTHYRGVVPELTGTVTIALIAQAGGYFTEPLGVHLEGVGVSGNSPYILWACKSGGCELQLKGANSTDLRPGDSAAPLPIGEWFLMETILNFETGDHRIDLNGVAGNPRTLTEMPIITKADPFQIHMGQATGSQPFTNGTIADTILFQGDLADKAATRAVLHNYASRVFGVPINA</sequence>
<name>A0A418T1V8_9RHOB</name>
<dbReference type="EMBL" id="QZCG01000003">
    <property type="protein sequence ID" value="RJE87143.1"/>
    <property type="molecule type" value="Genomic_DNA"/>
</dbReference>
<comment type="caution">
    <text evidence="1">The sequence shown here is derived from an EMBL/GenBank/DDBJ whole genome shotgun (WGS) entry which is preliminary data.</text>
</comment>
<keyword evidence="2" id="KW-1185">Reference proteome</keyword>
<proteinExistence type="predicted"/>
<dbReference type="RefSeq" id="WP_119746639.1">
    <property type="nucleotide sequence ID" value="NZ_QZCG01000003.1"/>
</dbReference>
<dbReference type="Proteomes" id="UP000284202">
    <property type="component" value="Unassembled WGS sequence"/>
</dbReference>